<comment type="caution">
    <text evidence="2">The sequence shown here is derived from an EMBL/GenBank/DDBJ whole genome shotgun (WGS) entry which is preliminary data.</text>
</comment>
<dbReference type="VEuPathDB" id="FungiDB:MPH_11051"/>
<reference evidence="2 3" key="1">
    <citation type="journal article" date="2012" name="BMC Genomics">
        <title>Tools to kill: Genome of one of the most destructive plant pathogenic fungi Macrophomina phaseolina.</title>
        <authorList>
            <person name="Islam M.S."/>
            <person name="Haque M.S."/>
            <person name="Islam M.M."/>
            <person name="Emdad E.M."/>
            <person name="Halim A."/>
            <person name="Hossen Q.M.M."/>
            <person name="Hossain M.Z."/>
            <person name="Ahmed B."/>
            <person name="Rahim S."/>
            <person name="Rahman M.S."/>
            <person name="Alam M.M."/>
            <person name="Hou S."/>
            <person name="Wan X."/>
            <person name="Saito J.A."/>
            <person name="Alam M."/>
        </authorList>
    </citation>
    <scope>NUCLEOTIDE SEQUENCE [LARGE SCALE GENOMIC DNA]</scope>
    <source>
        <strain evidence="2 3">MS6</strain>
    </source>
</reference>
<gene>
    <name evidence="2" type="ORF">MPH_11051</name>
</gene>
<dbReference type="EMBL" id="AHHD01000467">
    <property type="protein sequence ID" value="EKG11558.1"/>
    <property type="molecule type" value="Genomic_DNA"/>
</dbReference>
<evidence type="ECO:0000313" key="3">
    <source>
        <dbReference type="Proteomes" id="UP000007129"/>
    </source>
</evidence>
<protein>
    <submittedName>
        <fullName evidence="2">Uncharacterized protein</fullName>
    </submittedName>
</protein>
<sequence length="124" mass="13565">MVCQVKSYAGDAYPSWEKETRVGAGAGEVQPPGGGIDVDSRDSEETNEGSGWGVVEEPEMWSVFRCLRHSWCSIVAMSLVVLSKLSAAPIRSATSKFFTVIIPPFTPFMTTSDRKNGIFLPPRH</sequence>
<name>K2RAP4_MACPH</name>
<dbReference type="AlphaFoldDB" id="K2RAP4"/>
<organism evidence="2 3">
    <name type="scientific">Macrophomina phaseolina (strain MS6)</name>
    <name type="common">Charcoal rot fungus</name>
    <dbReference type="NCBI Taxonomy" id="1126212"/>
    <lineage>
        <taxon>Eukaryota</taxon>
        <taxon>Fungi</taxon>
        <taxon>Dikarya</taxon>
        <taxon>Ascomycota</taxon>
        <taxon>Pezizomycotina</taxon>
        <taxon>Dothideomycetes</taxon>
        <taxon>Dothideomycetes incertae sedis</taxon>
        <taxon>Botryosphaeriales</taxon>
        <taxon>Botryosphaeriaceae</taxon>
        <taxon>Macrophomina</taxon>
    </lineage>
</organism>
<dbReference type="HOGENOM" id="CLU_2004366_0_0_1"/>
<evidence type="ECO:0000256" key="1">
    <source>
        <dbReference type="SAM" id="MobiDB-lite"/>
    </source>
</evidence>
<proteinExistence type="predicted"/>
<dbReference type="InParanoid" id="K2RAP4"/>
<feature type="region of interest" description="Disordered" evidence="1">
    <location>
        <begin position="20"/>
        <end position="52"/>
    </location>
</feature>
<accession>K2RAP4</accession>
<dbReference type="Proteomes" id="UP000007129">
    <property type="component" value="Unassembled WGS sequence"/>
</dbReference>
<evidence type="ECO:0000313" key="2">
    <source>
        <dbReference type="EMBL" id="EKG11558.1"/>
    </source>
</evidence>